<dbReference type="AlphaFoldDB" id="A0A517T9A8"/>
<evidence type="ECO:0000256" key="2">
    <source>
        <dbReference type="ARBA" id="ARBA00023004"/>
    </source>
</evidence>
<dbReference type="PANTHER" id="PTHR11108:SF1">
    <property type="entry name" value="FERROCHELATASE, MITOCHONDRIAL"/>
    <property type="match status" value="1"/>
</dbReference>
<keyword evidence="7" id="KW-0963">Cytoplasm</keyword>
<dbReference type="CDD" id="cd03411">
    <property type="entry name" value="Ferrochelatase_N"/>
    <property type="match status" value="1"/>
</dbReference>
<dbReference type="GO" id="GO:0004325">
    <property type="term" value="F:ferrochelatase activity"/>
    <property type="evidence" value="ECO:0007669"/>
    <property type="project" value="UniProtKB-UniRule"/>
</dbReference>
<dbReference type="NCBIfam" id="NF000689">
    <property type="entry name" value="PRK00035.2-1"/>
    <property type="match status" value="1"/>
</dbReference>
<evidence type="ECO:0000256" key="8">
    <source>
        <dbReference type="RuleBase" id="RU004185"/>
    </source>
</evidence>
<evidence type="ECO:0000313" key="9">
    <source>
        <dbReference type="EMBL" id="QDT64956.1"/>
    </source>
</evidence>
<gene>
    <name evidence="7 9" type="primary">hemH</name>
    <name evidence="9" type="ORF">V22_22020</name>
</gene>
<dbReference type="Pfam" id="PF00762">
    <property type="entry name" value="Ferrochelatase"/>
    <property type="match status" value="1"/>
</dbReference>
<comment type="pathway">
    <text evidence="7">Porphyrin-containing compound metabolism; protoheme biosynthesis; protoheme from protoporphyrin-IX: step 1/1.</text>
</comment>
<comment type="catalytic activity">
    <reaction evidence="7">
        <text>heme b + 2 H(+) = protoporphyrin IX + Fe(2+)</text>
        <dbReference type="Rhea" id="RHEA:22584"/>
        <dbReference type="ChEBI" id="CHEBI:15378"/>
        <dbReference type="ChEBI" id="CHEBI:29033"/>
        <dbReference type="ChEBI" id="CHEBI:57306"/>
        <dbReference type="ChEBI" id="CHEBI:60344"/>
        <dbReference type="EC" id="4.98.1.1"/>
    </reaction>
</comment>
<dbReference type="CDD" id="cd00419">
    <property type="entry name" value="Ferrochelatase_C"/>
    <property type="match status" value="1"/>
</dbReference>
<dbReference type="UniPathway" id="UPA00252">
    <property type="reaction ID" value="UER00325"/>
</dbReference>
<dbReference type="HAMAP" id="MF_00323">
    <property type="entry name" value="Ferrochelatase"/>
    <property type="match status" value="1"/>
</dbReference>
<keyword evidence="10" id="KW-1185">Reference proteome</keyword>
<protein>
    <recommendedName>
        <fullName evidence="7">Ferrochelatase</fullName>
        <ecNumber evidence="7">4.98.1.1</ecNumber>
    </recommendedName>
    <alternativeName>
        <fullName evidence="7">Heme synthase</fullName>
    </alternativeName>
    <alternativeName>
        <fullName evidence="7">Protoheme ferro-lyase</fullName>
    </alternativeName>
</protein>
<keyword evidence="4 7" id="KW-0456">Lyase</keyword>
<dbReference type="GO" id="GO:0006783">
    <property type="term" value="P:heme biosynthetic process"/>
    <property type="evidence" value="ECO:0007669"/>
    <property type="project" value="UniProtKB-UniRule"/>
</dbReference>
<dbReference type="InterPro" id="IPR001015">
    <property type="entry name" value="Ferrochelatase"/>
</dbReference>
<dbReference type="InterPro" id="IPR033644">
    <property type="entry name" value="Ferrochelatase_C"/>
</dbReference>
<keyword evidence="7" id="KW-0479">Metal-binding</keyword>
<feature type="binding site" evidence="7">
    <location>
        <position position="264"/>
    </location>
    <ligand>
        <name>Fe(2+)</name>
        <dbReference type="ChEBI" id="CHEBI:29033"/>
    </ligand>
</feature>
<evidence type="ECO:0000256" key="1">
    <source>
        <dbReference type="ARBA" id="ARBA00007718"/>
    </source>
</evidence>
<evidence type="ECO:0000256" key="7">
    <source>
        <dbReference type="HAMAP-Rule" id="MF_00323"/>
    </source>
</evidence>
<accession>A0A517T9A8</accession>
<evidence type="ECO:0000256" key="6">
    <source>
        <dbReference type="ARBA" id="ARBA00024536"/>
    </source>
</evidence>
<evidence type="ECO:0000256" key="5">
    <source>
        <dbReference type="ARBA" id="ARBA00023244"/>
    </source>
</evidence>
<dbReference type="Proteomes" id="UP000319976">
    <property type="component" value="Chromosome"/>
</dbReference>
<comment type="subcellular location">
    <subcellularLocation>
        <location evidence="7">Cytoplasm</location>
    </subcellularLocation>
</comment>
<dbReference type="Gene3D" id="3.40.50.1400">
    <property type="match status" value="2"/>
</dbReference>
<dbReference type="NCBIfam" id="TIGR00109">
    <property type="entry name" value="hemH"/>
    <property type="match status" value="1"/>
</dbReference>
<dbReference type="EMBL" id="CP036316">
    <property type="protein sequence ID" value="QDT64956.1"/>
    <property type="molecule type" value="Genomic_DNA"/>
</dbReference>
<dbReference type="InterPro" id="IPR033659">
    <property type="entry name" value="Ferrochelatase_N"/>
</dbReference>
<evidence type="ECO:0000256" key="3">
    <source>
        <dbReference type="ARBA" id="ARBA00023133"/>
    </source>
</evidence>
<keyword evidence="3 7" id="KW-0350">Heme biosynthesis</keyword>
<keyword evidence="2 7" id="KW-0408">Iron</keyword>
<comment type="function">
    <text evidence="7">Catalyzes the ferrous insertion into protoporphyrin IX.</text>
</comment>
<comment type="catalytic activity">
    <reaction evidence="6">
        <text>Fe-coproporphyrin III + 2 H(+) = coproporphyrin III + Fe(2+)</text>
        <dbReference type="Rhea" id="RHEA:49572"/>
        <dbReference type="ChEBI" id="CHEBI:15378"/>
        <dbReference type="ChEBI" id="CHEBI:29033"/>
        <dbReference type="ChEBI" id="CHEBI:68438"/>
        <dbReference type="ChEBI" id="CHEBI:131725"/>
        <dbReference type="EC" id="4.99.1.9"/>
    </reaction>
    <physiologicalReaction direction="right-to-left" evidence="6">
        <dbReference type="Rhea" id="RHEA:49574"/>
    </physiologicalReaction>
</comment>
<name>A0A517T9A8_9PLAN</name>
<keyword evidence="5 7" id="KW-0627">Porphyrin biosynthesis</keyword>
<reference evidence="9 10" key="1">
    <citation type="submission" date="2019-02" db="EMBL/GenBank/DDBJ databases">
        <title>Deep-cultivation of Planctomycetes and their phenomic and genomic characterization uncovers novel biology.</title>
        <authorList>
            <person name="Wiegand S."/>
            <person name="Jogler M."/>
            <person name="Boedeker C."/>
            <person name="Pinto D."/>
            <person name="Vollmers J."/>
            <person name="Rivas-Marin E."/>
            <person name="Kohn T."/>
            <person name="Peeters S.H."/>
            <person name="Heuer A."/>
            <person name="Rast P."/>
            <person name="Oberbeckmann S."/>
            <person name="Bunk B."/>
            <person name="Jeske O."/>
            <person name="Meyerdierks A."/>
            <person name="Storesund J.E."/>
            <person name="Kallscheuer N."/>
            <person name="Luecker S."/>
            <person name="Lage O.M."/>
            <person name="Pohl T."/>
            <person name="Merkel B.J."/>
            <person name="Hornburger P."/>
            <person name="Mueller R.-W."/>
            <person name="Bruemmer F."/>
            <person name="Labrenz M."/>
            <person name="Spormann A.M."/>
            <person name="Op den Camp H."/>
            <person name="Overmann J."/>
            <person name="Amann R."/>
            <person name="Jetten M.S.M."/>
            <person name="Mascher T."/>
            <person name="Medema M.H."/>
            <person name="Devos D.P."/>
            <person name="Kaster A.-K."/>
            <person name="Ovreas L."/>
            <person name="Rohde M."/>
            <person name="Galperin M.Y."/>
            <person name="Jogler C."/>
        </authorList>
    </citation>
    <scope>NUCLEOTIDE SEQUENCE [LARGE SCALE GENOMIC DNA]</scope>
    <source>
        <strain evidence="9 10">V22</strain>
    </source>
</reference>
<proteinExistence type="inferred from homology"/>
<dbReference type="OrthoDB" id="9776380at2"/>
<dbReference type="RefSeq" id="WP_145262561.1">
    <property type="nucleotide sequence ID" value="NZ_CP036316.1"/>
</dbReference>
<dbReference type="KEGG" id="chya:V22_22020"/>
<dbReference type="GO" id="GO:0046872">
    <property type="term" value="F:metal ion binding"/>
    <property type="evidence" value="ECO:0007669"/>
    <property type="project" value="UniProtKB-KW"/>
</dbReference>
<dbReference type="PANTHER" id="PTHR11108">
    <property type="entry name" value="FERROCHELATASE"/>
    <property type="match status" value="1"/>
</dbReference>
<feature type="binding site" evidence="7">
    <location>
        <position position="182"/>
    </location>
    <ligand>
        <name>Fe(2+)</name>
        <dbReference type="ChEBI" id="CHEBI:29033"/>
    </ligand>
</feature>
<dbReference type="EC" id="4.98.1.1" evidence="7"/>
<dbReference type="GO" id="GO:0005737">
    <property type="term" value="C:cytoplasm"/>
    <property type="evidence" value="ECO:0007669"/>
    <property type="project" value="UniProtKB-SubCell"/>
</dbReference>
<sequence>MADYDAVLVVSFGGPEKKEDVIPFLENVLRGRNVPRERMLEVAEHYYHFDGYSPLNDQVRELLEKLREDFESAGTELPIYWGNRNWHPMLADTIRQMRDDGVKKGLALVLSSYSCYSGCRQYREDVYRACEEVGEGAPQFDKVRVWYNHPLFIEANADKVQTAIDQLPNGANEQFHIAYTAHSIPSSMAETSDYVKQLSETCRLTSEAVGVPENRWRLVYQSRSGRPQDPWLEPDICDHLKALYNDGIRHCVVMPIGFLSDHMEVLYDLDDEARKLADELGMTMQRAQTVGTDARFVSMLRELVEERLEEESDRSAIGKFGPNHDICPENCCPAPIRRRPVTGNARPSNEN</sequence>
<evidence type="ECO:0000313" key="10">
    <source>
        <dbReference type="Proteomes" id="UP000319976"/>
    </source>
</evidence>
<comment type="similarity">
    <text evidence="1 7 8">Belongs to the ferrochelatase family.</text>
</comment>
<evidence type="ECO:0000256" key="4">
    <source>
        <dbReference type="ARBA" id="ARBA00023239"/>
    </source>
</evidence>
<organism evidence="9 10">
    <name type="scientific">Calycomorphotria hydatis</name>
    <dbReference type="NCBI Taxonomy" id="2528027"/>
    <lineage>
        <taxon>Bacteria</taxon>
        <taxon>Pseudomonadati</taxon>
        <taxon>Planctomycetota</taxon>
        <taxon>Planctomycetia</taxon>
        <taxon>Planctomycetales</taxon>
        <taxon>Planctomycetaceae</taxon>
        <taxon>Calycomorphotria</taxon>
    </lineage>
</organism>
<dbReference type="SUPFAM" id="SSF53800">
    <property type="entry name" value="Chelatase"/>
    <property type="match status" value="1"/>
</dbReference>